<dbReference type="EMBL" id="WIXE01005616">
    <property type="protein sequence ID" value="KAK5982022.1"/>
    <property type="molecule type" value="Genomic_DNA"/>
</dbReference>
<evidence type="ECO:0000313" key="1">
    <source>
        <dbReference type="EMBL" id="KAK5982022.1"/>
    </source>
</evidence>
<organism evidence="1 2">
    <name type="scientific">Trichostrongylus colubriformis</name>
    <name type="common">Black scour worm</name>
    <dbReference type="NCBI Taxonomy" id="6319"/>
    <lineage>
        <taxon>Eukaryota</taxon>
        <taxon>Metazoa</taxon>
        <taxon>Ecdysozoa</taxon>
        <taxon>Nematoda</taxon>
        <taxon>Chromadorea</taxon>
        <taxon>Rhabditida</taxon>
        <taxon>Rhabditina</taxon>
        <taxon>Rhabditomorpha</taxon>
        <taxon>Strongyloidea</taxon>
        <taxon>Trichostrongylidae</taxon>
        <taxon>Trichostrongylus</taxon>
    </lineage>
</organism>
<protein>
    <submittedName>
        <fullName evidence="1">Uncharacterized protein</fullName>
    </submittedName>
</protein>
<gene>
    <name evidence="1" type="ORF">GCK32_006809</name>
</gene>
<keyword evidence="2" id="KW-1185">Reference proteome</keyword>
<accession>A0AAN8IUH2</accession>
<reference evidence="1 2" key="1">
    <citation type="submission" date="2019-10" db="EMBL/GenBank/DDBJ databases">
        <title>Assembly and Annotation for the nematode Trichostrongylus colubriformis.</title>
        <authorList>
            <person name="Martin J."/>
        </authorList>
    </citation>
    <scope>NUCLEOTIDE SEQUENCE [LARGE SCALE GENOMIC DNA]</scope>
    <source>
        <strain evidence="1">G859</strain>
        <tissue evidence="1">Whole worm</tissue>
    </source>
</reference>
<dbReference type="AlphaFoldDB" id="A0AAN8IUH2"/>
<comment type="caution">
    <text evidence="1">The sequence shown here is derived from an EMBL/GenBank/DDBJ whole genome shotgun (WGS) entry which is preliminary data.</text>
</comment>
<sequence length="109" mass="12990">MEARQERTQRLKIDSLYPRMTDLGDLPPWKRKEWLESKTQHDTHAGDLTPIVHDYMKKLDQYVPVFEKELAKAENRLQKEKEGQIKLIVVDVKKKSRRKRSRMVHGPPD</sequence>
<dbReference type="Proteomes" id="UP001331761">
    <property type="component" value="Unassembled WGS sequence"/>
</dbReference>
<name>A0AAN8IUH2_TRICO</name>
<proteinExistence type="predicted"/>
<evidence type="ECO:0000313" key="2">
    <source>
        <dbReference type="Proteomes" id="UP001331761"/>
    </source>
</evidence>